<gene>
    <name evidence="2" type="ORF">GR328_20190</name>
</gene>
<feature type="transmembrane region" description="Helical" evidence="1">
    <location>
        <begin position="332"/>
        <end position="353"/>
    </location>
</feature>
<dbReference type="Pfam" id="PF13641">
    <property type="entry name" value="Glyco_tranf_2_3"/>
    <property type="match status" value="1"/>
</dbReference>
<accession>A0A7X3MVH4</accession>
<keyword evidence="2" id="KW-0808">Transferase</keyword>
<protein>
    <submittedName>
        <fullName evidence="2">Glycosyltransferase</fullName>
    </submittedName>
</protein>
<dbReference type="PANTHER" id="PTHR48090">
    <property type="entry name" value="UNDECAPRENYL-PHOSPHATE 4-DEOXY-4-FORMAMIDO-L-ARABINOSE TRANSFERASE-RELATED"/>
    <property type="match status" value="1"/>
</dbReference>
<dbReference type="Proteomes" id="UP000436483">
    <property type="component" value="Unassembled WGS sequence"/>
</dbReference>
<dbReference type="OrthoDB" id="9797391at2"/>
<name>A0A7X3MVH4_9HYPH</name>
<dbReference type="AlphaFoldDB" id="A0A7X3MVH4"/>
<keyword evidence="3" id="KW-1185">Reference proteome</keyword>
<dbReference type="GO" id="GO:0016740">
    <property type="term" value="F:transferase activity"/>
    <property type="evidence" value="ECO:0007669"/>
    <property type="project" value="UniProtKB-KW"/>
</dbReference>
<sequence length="394" mass="42625">MLDMTLGALAALVCFPSLILAAEVLAASALKSPVSRTWRPGRFLGPGTIAVIVPAHNEEAGIRQTLQDIAAQLRPCDRLLVVADNCTDDTAAVARAAGAEVSERQDPERRGKGYALDWGLRHLRQDPPETVVIIDADCRVAPGSILPLAQTAFAAGRPTQALYVMKSAREGQRRRVQELAWMLKNHVRPLGLARLGLPCQLMGTGMAFPWQPLAAVDLASGHLVEDVKLGLDLAARGRAALFYPAAYVESTFPASETGIITQRQRWEIGSTRTLVQEAPRALWRGLRTGNRDLLALALDLLVPPLSLLSAVVGLVWLACAAAALVGYGLMPLLLATIAGLLTAGSLTLAWARFGRRILGVRDLPELAGHLMQKVRIYRRLGHLPEWIRTDRSRG</sequence>
<evidence type="ECO:0000313" key="2">
    <source>
        <dbReference type="EMBL" id="MXQ13735.1"/>
    </source>
</evidence>
<dbReference type="PANTHER" id="PTHR48090:SF6">
    <property type="entry name" value="SLR5056 PROTEIN"/>
    <property type="match status" value="1"/>
</dbReference>
<keyword evidence="1" id="KW-1133">Transmembrane helix</keyword>
<organism evidence="2 3">
    <name type="scientific">Microvirga makkahensis</name>
    <dbReference type="NCBI Taxonomy" id="1128670"/>
    <lineage>
        <taxon>Bacteria</taxon>
        <taxon>Pseudomonadati</taxon>
        <taxon>Pseudomonadota</taxon>
        <taxon>Alphaproteobacteria</taxon>
        <taxon>Hyphomicrobiales</taxon>
        <taxon>Methylobacteriaceae</taxon>
        <taxon>Microvirga</taxon>
    </lineage>
</organism>
<keyword evidence="1" id="KW-0472">Membrane</keyword>
<dbReference type="InterPro" id="IPR029044">
    <property type="entry name" value="Nucleotide-diphossugar_trans"/>
</dbReference>
<keyword evidence="1" id="KW-0812">Transmembrane</keyword>
<dbReference type="InterPro" id="IPR050256">
    <property type="entry name" value="Glycosyltransferase_2"/>
</dbReference>
<feature type="transmembrane region" description="Helical" evidence="1">
    <location>
        <begin position="305"/>
        <end position="325"/>
    </location>
</feature>
<dbReference type="EMBL" id="WURB01000020">
    <property type="protein sequence ID" value="MXQ13735.1"/>
    <property type="molecule type" value="Genomic_DNA"/>
</dbReference>
<dbReference type="Gene3D" id="3.90.550.10">
    <property type="entry name" value="Spore Coat Polysaccharide Biosynthesis Protein SpsA, Chain A"/>
    <property type="match status" value="1"/>
</dbReference>
<proteinExistence type="predicted"/>
<comment type="caution">
    <text evidence="2">The sequence shown here is derived from an EMBL/GenBank/DDBJ whole genome shotgun (WGS) entry which is preliminary data.</text>
</comment>
<dbReference type="CDD" id="cd06438">
    <property type="entry name" value="EpsO_like"/>
    <property type="match status" value="1"/>
</dbReference>
<reference evidence="2 3" key="2">
    <citation type="submission" date="2020-01" db="EMBL/GenBank/DDBJ databases">
        <title>Microvirga sp. nov., an arsenate reduction bacterium isolated from Tibet hotspring sediments.</title>
        <authorList>
            <person name="Xian W.-D."/>
            <person name="Li W.-J."/>
        </authorList>
    </citation>
    <scope>NUCLEOTIDE SEQUENCE [LARGE SCALE GENOMIC DNA]</scope>
    <source>
        <strain evidence="2 3">KCTC 23863</strain>
    </source>
</reference>
<evidence type="ECO:0000313" key="3">
    <source>
        <dbReference type="Proteomes" id="UP000436483"/>
    </source>
</evidence>
<dbReference type="SUPFAM" id="SSF53448">
    <property type="entry name" value="Nucleotide-diphospho-sugar transferases"/>
    <property type="match status" value="1"/>
</dbReference>
<dbReference type="RefSeq" id="WP_160887008.1">
    <property type="nucleotide sequence ID" value="NZ_WURB01000020.1"/>
</dbReference>
<evidence type="ECO:0000256" key="1">
    <source>
        <dbReference type="SAM" id="Phobius"/>
    </source>
</evidence>
<reference evidence="2 3" key="1">
    <citation type="submission" date="2019-12" db="EMBL/GenBank/DDBJ databases">
        <authorList>
            <person name="Yuan C.-G."/>
        </authorList>
    </citation>
    <scope>NUCLEOTIDE SEQUENCE [LARGE SCALE GENOMIC DNA]</scope>
    <source>
        <strain evidence="2 3">KCTC 23863</strain>
    </source>
</reference>